<evidence type="ECO:0000256" key="1">
    <source>
        <dbReference type="SAM" id="MobiDB-lite"/>
    </source>
</evidence>
<comment type="caution">
    <text evidence="2">The sequence shown here is derived from an EMBL/GenBank/DDBJ whole genome shotgun (WGS) entry which is preliminary data.</text>
</comment>
<feature type="region of interest" description="Disordered" evidence="1">
    <location>
        <begin position="312"/>
        <end position="434"/>
    </location>
</feature>
<feature type="region of interest" description="Disordered" evidence="1">
    <location>
        <begin position="1"/>
        <end position="32"/>
    </location>
</feature>
<feature type="compositionally biased region" description="Polar residues" evidence="1">
    <location>
        <begin position="1"/>
        <end position="14"/>
    </location>
</feature>
<name>A0A428UNI5_9HYPO</name>
<accession>A0A428UNI5</accession>
<feature type="compositionally biased region" description="Polar residues" evidence="1">
    <location>
        <begin position="396"/>
        <end position="406"/>
    </location>
</feature>
<feature type="compositionally biased region" description="Basic and acidic residues" evidence="1">
    <location>
        <begin position="322"/>
        <end position="349"/>
    </location>
</feature>
<gene>
    <name evidence="2" type="ORF">CDV31_004881</name>
</gene>
<keyword evidence="3" id="KW-1185">Reference proteome</keyword>
<evidence type="ECO:0000313" key="2">
    <source>
        <dbReference type="EMBL" id="RSM15780.1"/>
    </source>
</evidence>
<dbReference type="PANTHER" id="PTHR37538:SF4">
    <property type="entry name" value="PITSLRE SERINE_THREONINE-PROTEIN KINASE CDC2L1"/>
    <property type="match status" value="1"/>
</dbReference>
<sequence>MTSNNSVASRNISSDMDPEKDTRPTNSPYASEPCAIEFGDGKSLHIPRELLDPIGNVAWLLFADPEFKPRLGAISSETGHVLIHFLICGVYQCLRPQGDSLEERRVSEFRTALDVYVAAESLPLPPLRDLARHEITRVGDNLSLPSIISAIEESGRSLKTLPGVVAYVESRILSFGGDATPEGVDEMLVELECPSTLSGTLLKAMVLLKRSELCKKRQKLHENEGRRLWEIAESVLDDEMTRERISPGEQAMKEAEEKAEVMAKQREKEEAIRVAKEEEVRMEEEAIRVAKEEEVRMEEEARQEAEEMLNLQAKKGRKGKLGRKDQGRFEELLKRSARRAEARASHQPEVEAAEVTSDGEPAADTSFTFPAIDEASEGSNVETECQEVAASDRPVTRSSGSWSLQEVSDIYSKHTSPGSEASYIHTDENLSDSW</sequence>
<evidence type="ECO:0000313" key="3">
    <source>
        <dbReference type="Proteomes" id="UP000288429"/>
    </source>
</evidence>
<dbReference type="Proteomes" id="UP000288429">
    <property type="component" value="Unassembled WGS sequence"/>
</dbReference>
<dbReference type="AlphaFoldDB" id="A0A428UNI5"/>
<proteinExistence type="predicted"/>
<reference evidence="2 3" key="1">
    <citation type="submission" date="2017-06" db="EMBL/GenBank/DDBJ databases">
        <title>Cmopartive genomic analysis of Ambrosia Fusariam Clade fungi.</title>
        <authorList>
            <person name="Stajich J.E."/>
            <person name="Carrillo J."/>
            <person name="Kijimoto T."/>
            <person name="Eskalen A."/>
            <person name="O'Donnell K."/>
            <person name="Kasson M."/>
        </authorList>
    </citation>
    <scope>NUCLEOTIDE SEQUENCE [LARGE SCALE GENOMIC DNA]</scope>
    <source>
        <strain evidence="2 3">NRRL 20438</strain>
    </source>
</reference>
<protein>
    <submittedName>
        <fullName evidence="2">Uncharacterized protein</fullName>
    </submittedName>
</protein>
<dbReference type="PANTHER" id="PTHR37538">
    <property type="entry name" value="BTB DOMAIN-CONTAINING PROTEIN"/>
    <property type="match status" value="1"/>
</dbReference>
<organism evidence="2 3">
    <name type="scientific">Fusarium ambrosium</name>
    <dbReference type="NCBI Taxonomy" id="131363"/>
    <lineage>
        <taxon>Eukaryota</taxon>
        <taxon>Fungi</taxon>
        <taxon>Dikarya</taxon>
        <taxon>Ascomycota</taxon>
        <taxon>Pezizomycotina</taxon>
        <taxon>Sordariomycetes</taxon>
        <taxon>Hypocreomycetidae</taxon>
        <taxon>Hypocreales</taxon>
        <taxon>Nectriaceae</taxon>
        <taxon>Fusarium</taxon>
        <taxon>Fusarium solani species complex</taxon>
    </lineage>
</organism>
<dbReference type="EMBL" id="NIZV01000048">
    <property type="protein sequence ID" value="RSM15780.1"/>
    <property type="molecule type" value="Genomic_DNA"/>
</dbReference>